<organism evidence="1 2">
    <name type="scientific">Colletotrichum gloeosporioides (strain Cg-14)</name>
    <name type="common">Anthracnose fungus</name>
    <name type="synonym">Glomerella cingulata</name>
    <dbReference type="NCBI Taxonomy" id="1237896"/>
    <lineage>
        <taxon>Eukaryota</taxon>
        <taxon>Fungi</taxon>
        <taxon>Dikarya</taxon>
        <taxon>Ascomycota</taxon>
        <taxon>Pezizomycotina</taxon>
        <taxon>Sordariomycetes</taxon>
        <taxon>Hypocreomycetidae</taxon>
        <taxon>Glomerellales</taxon>
        <taxon>Glomerellaceae</taxon>
        <taxon>Colletotrichum</taxon>
        <taxon>Colletotrichum gloeosporioides species complex</taxon>
    </lineage>
</organism>
<protein>
    <submittedName>
        <fullName evidence="1">Uncharacterized protein</fullName>
    </submittedName>
</protein>
<gene>
    <name evidence="1" type="ORF">CGLO_18191</name>
</gene>
<accession>T0JUZ2</accession>
<name>T0JUZ2_COLGC</name>
<dbReference type="EMBL" id="AMYD01004420">
    <property type="protein sequence ID" value="EQB43189.1"/>
    <property type="molecule type" value="Genomic_DNA"/>
</dbReference>
<comment type="caution">
    <text evidence="1">The sequence shown here is derived from an EMBL/GenBank/DDBJ whole genome shotgun (WGS) entry which is preliminary data.</text>
</comment>
<proteinExistence type="predicted"/>
<dbReference type="HOGENOM" id="CLU_3436830_0_0_1"/>
<evidence type="ECO:0000313" key="1">
    <source>
        <dbReference type="EMBL" id="EQB43189.1"/>
    </source>
</evidence>
<evidence type="ECO:0000313" key="2">
    <source>
        <dbReference type="Proteomes" id="UP000015530"/>
    </source>
</evidence>
<reference evidence="2" key="1">
    <citation type="journal article" date="2013" name="Mol. Plant Microbe Interact.">
        <title>Global aspects of pacC regulation of pathogenicity genes in Colletotrichum gloeosporioides as revealed by transcriptome analysis.</title>
        <authorList>
            <person name="Alkan N."/>
            <person name="Meng X."/>
            <person name="Friedlander G."/>
            <person name="Reuveni E."/>
            <person name="Sukno S."/>
            <person name="Sherman A."/>
            <person name="Thon M."/>
            <person name="Fluhr R."/>
            <person name="Prusky D."/>
        </authorList>
    </citation>
    <scope>NUCLEOTIDE SEQUENCE [LARGE SCALE GENOMIC DNA]</scope>
    <source>
        <strain evidence="2">Cg-14</strain>
    </source>
</reference>
<dbReference type="Proteomes" id="UP000015530">
    <property type="component" value="Unassembled WGS sequence"/>
</dbReference>
<sequence length="12" mass="1283">MLLTVEYAGKSA</sequence>